<dbReference type="GO" id="GO:0016787">
    <property type="term" value="F:hydrolase activity"/>
    <property type="evidence" value="ECO:0007669"/>
    <property type="project" value="UniProtKB-KW"/>
</dbReference>
<proteinExistence type="predicted"/>
<dbReference type="Pfam" id="PF00293">
    <property type="entry name" value="NUDIX"/>
    <property type="match status" value="1"/>
</dbReference>
<dbReference type="InterPro" id="IPR020084">
    <property type="entry name" value="NUDIX_hydrolase_CS"/>
</dbReference>
<dbReference type="PROSITE" id="PS00893">
    <property type="entry name" value="NUDIX_BOX"/>
    <property type="match status" value="1"/>
</dbReference>
<dbReference type="AlphaFoldDB" id="A0A0B4N031"/>
<dbReference type="PROSITE" id="PS51462">
    <property type="entry name" value="NUDIX"/>
    <property type="match status" value="1"/>
</dbReference>
<feature type="domain" description="Nudix hydrolase" evidence="2">
    <location>
        <begin position="5"/>
        <end position="139"/>
    </location>
</feature>
<dbReference type="Gene3D" id="3.90.79.10">
    <property type="entry name" value="Nucleoside Triphosphate Pyrophosphohydrolase"/>
    <property type="match status" value="1"/>
</dbReference>
<reference evidence="3" key="1">
    <citation type="submission" date="2014-03" db="EMBL/GenBank/DDBJ databases">
        <title>A sequence of cellulolytic fosmid clone of goat rumen metagenome.</title>
        <authorList>
            <person name="Lee K.-T."/>
            <person name="Kim J.-Y."/>
            <person name="Kim Y.-J."/>
            <person name="Ahn J.-H."/>
            <person name="Park M.-N."/>
            <person name="Kim J.-H."/>
            <person name="Kim T.-H."/>
        </authorList>
    </citation>
    <scope>NUCLEOTIDE SEQUENCE</scope>
</reference>
<sequence length="153" mass="17196">MKPLSARNSAKALVVHDGKLLVNRCISRFGEYYALPGGGQHTGEMLGETVKREVLEETGYSVTPVRLSGIYERISEGRRDGNSHKIYFIFLCRLNGDAQKPPSETDRFQIGCEWIDLKDAHRKSLFPRAIRDNLSGLIGRGETIFIGSEKDRI</sequence>
<evidence type="ECO:0000313" key="3">
    <source>
        <dbReference type="EMBL" id="AIF26044.1"/>
    </source>
</evidence>
<organism evidence="3">
    <name type="scientific">uncultured bacterium Ad_125_D08</name>
    <dbReference type="NCBI Taxonomy" id="1489285"/>
    <lineage>
        <taxon>Bacteria</taxon>
        <taxon>environmental samples</taxon>
    </lineage>
</organism>
<name>A0A0B4N031_9BACT</name>
<accession>A0A0B4N031</accession>
<dbReference type="PANTHER" id="PTHR43736">
    <property type="entry name" value="ADP-RIBOSE PYROPHOSPHATASE"/>
    <property type="match status" value="1"/>
</dbReference>
<keyword evidence="1 3" id="KW-0378">Hydrolase</keyword>
<dbReference type="PANTHER" id="PTHR43736:SF1">
    <property type="entry name" value="DIHYDRONEOPTERIN TRIPHOSPHATE DIPHOSPHATASE"/>
    <property type="match status" value="1"/>
</dbReference>
<dbReference type="InterPro" id="IPR015797">
    <property type="entry name" value="NUDIX_hydrolase-like_dom_sf"/>
</dbReference>
<evidence type="ECO:0000259" key="2">
    <source>
        <dbReference type="PROSITE" id="PS51462"/>
    </source>
</evidence>
<dbReference type="EMBL" id="KJ631389">
    <property type="protein sequence ID" value="AIF26044.1"/>
    <property type="molecule type" value="Genomic_DNA"/>
</dbReference>
<dbReference type="SUPFAM" id="SSF55811">
    <property type="entry name" value="Nudix"/>
    <property type="match status" value="1"/>
</dbReference>
<protein>
    <submittedName>
        <fullName evidence="3">Putative NUDIX hydrolase</fullName>
    </submittedName>
</protein>
<dbReference type="InterPro" id="IPR000086">
    <property type="entry name" value="NUDIX_hydrolase_dom"/>
</dbReference>
<evidence type="ECO:0000256" key="1">
    <source>
        <dbReference type="ARBA" id="ARBA00022801"/>
    </source>
</evidence>